<dbReference type="EMBL" id="CP000236">
    <property type="protein sequence ID" value="ABD44623.1"/>
    <property type="molecule type" value="Genomic_DNA"/>
</dbReference>
<evidence type="ECO:0000313" key="2">
    <source>
        <dbReference type="Proteomes" id="UP000008320"/>
    </source>
</evidence>
<proteinExistence type="predicted"/>
<protein>
    <submittedName>
        <fullName evidence="1">Uncharacterized protein</fullName>
    </submittedName>
</protein>
<dbReference type="Proteomes" id="UP000008320">
    <property type="component" value="Chromosome"/>
</dbReference>
<dbReference type="KEGG" id="ech:ECH_0718"/>
<accession>Q2GGB2</accession>
<gene>
    <name evidence="1" type="ordered locus">ECH_0718</name>
</gene>
<name>Q2GGB2_EHRCR</name>
<evidence type="ECO:0000313" key="1">
    <source>
        <dbReference type="EMBL" id="ABD44623.1"/>
    </source>
</evidence>
<sequence length="33" mass="3853">MLVIFSASIFLLLIVCIVSMIRKKWIDYNFCTA</sequence>
<keyword evidence="2" id="KW-1185">Reference proteome</keyword>
<organism evidence="1 2">
    <name type="scientific">Ehrlichia chaffeensis (strain ATCC CRL-10679 / Arkansas)</name>
    <dbReference type="NCBI Taxonomy" id="205920"/>
    <lineage>
        <taxon>Bacteria</taxon>
        <taxon>Pseudomonadati</taxon>
        <taxon>Pseudomonadota</taxon>
        <taxon>Alphaproteobacteria</taxon>
        <taxon>Rickettsiales</taxon>
        <taxon>Anaplasmataceae</taxon>
        <taxon>Ehrlichia</taxon>
    </lineage>
</organism>
<dbReference type="AlphaFoldDB" id="Q2GGB2"/>
<reference evidence="1 2" key="1">
    <citation type="journal article" date="2006" name="PLoS Genet.">
        <title>Comparative genomics of emerging human ehrlichiosis agents.</title>
        <authorList>
            <person name="Dunning Hotopp J.C."/>
            <person name="Lin M."/>
            <person name="Madupu R."/>
            <person name="Crabtree J."/>
            <person name="Angiuoli S.V."/>
            <person name="Eisen J.A."/>
            <person name="Seshadri R."/>
            <person name="Ren Q."/>
            <person name="Wu M."/>
            <person name="Utterback T.R."/>
            <person name="Smith S."/>
            <person name="Lewis M."/>
            <person name="Khouri H."/>
            <person name="Zhang C."/>
            <person name="Niu H."/>
            <person name="Lin Q."/>
            <person name="Ohashi N."/>
            <person name="Zhi N."/>
            <person name="Nelson W."/>
            <person name="Brinkac L.M."/>
            <person name="Dodson R.J."/>
            <person name="Rosovitz M.J."/>
            <person name="Sundaram J."/>
            <person name="Daugherty S.C."/>
            <person name="Davidsen T."/>
            <person name="Durkin A.S."/>
            <person name="Gwinn M."/>
            <person name="Haft D.H."/>
            <person name="Selengut J.D."/>
            <person name="Sullivan S.A."/>
            <person name="Zafar N."/>
            <person name="Zhou L."/>
            <person name="Benahmed F."/>
            <person name="Forberger H."/>
            <person name="Halpin R."/>
            <person name="Mulligan S."/>
            <person name="Robinson J."/>
            <person name="White O."/>
            <person name="Rikihisa Y."/>
            <person name="Tettelin H."/>
        </authorList>
    </citation>
    <scope>NUCLEOTIDE SEQUENCE [LARGE SCALE GENOMIC DNA]</scope>
    <source>
        <strain evidence="2">ATCC CRL-10679 / Arkansas</strain>
    </source>
</reference>
<dbReference type="HOGENOM" id="CLU_3381652_0_0_5"/>